<dbReference type="EMBL" id="JAKFGM010000002">
    <property type="protein sequence ID" value="MCF2515181.1"/>
    <property type="molecule type" value="Genomic_DNA"/>
</dbReference>
<gene>
    <name evidence="2" type="ORF">LVY65_08920</name>
</gene>
<evidence type="ECO:0008006" key="4">
    <source>
        <dbReference type="Google" id="ProtNLM"/>
    </source>
</evidence>
<organism evidence="2 3">
    <name type="scientific">Sphingomonas cremea</name>
    <dbReference type="NCBI Taxonomy" id="2904799"/>
    <lineage>
        <taxon>Bacteria</taxon>
        <taxon>Pseudomonadati</taxon>
        <taxon>Pseudomonadota</taxon>
        <taxon>Alphaproteobacteria</taxon>
        <taxon>Sphingomonadales</taxon>
        <taxon>Sphingomonadaceae</taxon>
        <taxon>Sphingomonas</taxon>
    </lineage>
</organism>
<comment type="caution">
    <text evidence="2">The sequence shown here is derived from an EMBL/GenBank/DDBJ whole genome shotgun (WGS) entry which is preliminary data.</text>
</comment>
<name>A0A9X1QM23_9SPHN</name>
<reference evidence="2" key="1">
    <citation type="submission" date="2022-01" db="EMBL/GenBank/DDBJ databases">
        <authorList>
            <person name="Jo J.-H."/>
            <person name="Im W.-T."/>
        </authorList>
    </citation>
    <scope>NUCLEOTIDE SEQUENCE</scope>
    <source>
        <strain evidence="2">G124</strain>
    </source>
</reference>
<evidence type="ECO:0000256" key="1">
    <source>
        <dbReference type="SAM" id="SignalP"/>
    </source>
</evidence>
<dbReference type="Proteomes" id="UP001139410">
    <property type="component" value="Unassembled WGS sequence"/>
</dbReference>
<feature type="signal peptide" evidence="1">
    <location>
        <begin position="1"/>
        <end position="20"/>
    </location>
</feature>
<evidence type="ECO:0000313" key="3">
    <source>
        <dbReference type="Proteomes" id="UP001139410"/>
    </source>
</evidence>
<dbReference type="AlphaFoldDB" id="A0A9X1QM23"/>
<keyword evidence="1" id="KW-0732">Signal</keyword>
<dbReference type="PROSITE" id="PS51257">
    <property type="entry name" value="PROKAR_LIPOPROTEIN"/>
    <property type="match status" value="1"/>
</dbReference>
<evidence type="ECO:0000313" key="2">
    <source>
        <dbReference type="EMBL" id="MCF2515181.1"/>
    </source>
</evidence>
<dbReference type="RefSeq" id="WP_235067697.1">
    <property type="nucleotide sequence ID" value="NZ_JAKFGM010000002.1"/>
</dbReference>
<proteinExistence type="predicted"/>
<protein>
    <recommendedName>
        <fullName evidence="4">Lipoprotein</fullName>
    </recommendedName>
</protein>
<sequence length="118" mass="12564">MRRIVLLVVLFVAACAPRPAPTPKPVATAPASSGPHDHRTINDMTTNELIQHFGKPRLQIVEGDGTKLQFKGPNCFLDVYLYPPPGGSGAPRATHIEARNLQGSDVSAQSCASAIEAH</sequence>
<feature type="chain" id="PRO_5040766379" description="Lipoprotein" evidence="1">
    <location>
        <begin position="21"/>
        <end position="118"/>
    </location>
</feature>
<accession>A0A9X1QM23</accession>
<keyword evidence="3" id="KW-1185">Reference proteome</keyword>